<protein>
    <submittedName>
        <fullName evidence="4">Histidine phosphatase</fullName>
    </submittedName>
</protein>
<feature type="binding site" evidence="2">
    <location>
        <position position="58"/>
    </location>
    <ligand>
        <name>substrate</name>
    </ligand>
</feature>
<comment type="caution">
    <text evidence="4">The sequence shown here is derived from an EMBL/GenBank/DDBJ whole genome shotgun (WGS) entry which is preliminary data.</text>
</comment>
<dbReference type="InterPro" id="IPR013078">
    <property type="entry name" value="His_Pase_superF_clade-1"/>
</dbReference>
<proteinExistence type="predicted"/>
<dbReference type="EMBL" id="JPIU01000039">
    <property type="protein sequence ID" value="KIO44265.1"/>
    <property type="molecule type" value="Genomic_DNA"/>
</dbReference>
<evidence type="ECO:0000313" key="3">
    <source>
        <dbReference type="EMBL" id="KIO44224.1"/>
    </source>
</evidence>
<dbReference type="PANTHER" id="PTHR46517:SF1">
    <property type="entry name" value="FRUCTOSE-2,6-BISPHOSPHATASE TIGAR"/>
    <property type="match status" value="1"/>
</dbReference>
<dbReference type="AlphaFoldDB" id="A0A0C3R4C9"/>
<dbReference type="CDD" id="cd07067">
    <property type="entry name" value="HP_PGM_like"/>
    <property type="match status" value="1"/>
</dbReference>
<dbReference type="SUPFAM" id="SSF53254">
    <property type="entry name" value="Phosphoglycerate mutase-like"/>
    <property type="match status" value="1"/>
</dbReference>
<dbReference type="GO" id="GO:0043456">
    <property type="term" value="P:regulation of pentose-phosphate shunt"/>
    <property type="evidence" value="ECO:0007669"/>
    <property type="project" value="TreeGrafter"/>
</dbReference>
<dbReference type="Gene3D" id="3.40.50.1240">
    <property type="entry name" value="Phosphoglycerate mutase-like"/>
    <property type="match status" value="1"/>
</dbReference>
<dbReference type="PROSITE" id="PS00175">
    <property type="entry name" value="PG_MUTASE"/>
    <property type="match status" value="1"/>
</dbReference>
<dbReference type="EMBL" id="JPIT01000030">
    <property type="protein sequence ID" value="KIO44224.1"/>
    <property type="molecule type" value="Genomic_DNA"/>
</dbReference>
<accession>A0A0C3R4C9</accession>
<keyword evidence="6" id="KW-1185">Reference proteome</keyword>
<dbReference type="Pfam" id="PF00300">
    <property type="entry name" value="His_Phos_1"/>
    <property type="match status" value="1"/>
</dbReference>
<feature type="binding site" evidence="2">
    <location>
        <begin position="8"/>
        <end position="15"/>
    </location>
    <ligand>
        <name>substrate</name>
    </ligand>
</feature>
<evidence type="ECO:0000313" key="5">
    <source>
        <dbReference type="Proteomes" id="UP000031937"/>
    </source>
</evidence>
<dbReference type="InterPro" id="IPR001345">
    <property type="entry name" value="PG/BPGM_mutase_AS"/>
</dbReference>
<evidence type="ECO:0000256" key="1">
    <source>
        <dbReference type="ARBA" id="ARBA00022801"/>
    </source>
</evidence>
<organism evidence="4 6">
    <name type="scientific">Sanguibacteroides justesenii</name>
    <dbReference type="NCBI Taxonomy" id="1547597"/>
    <lineage>
        <taxon>Bacteria</taxon>
        <taxon>Pseudomonadati</taxon>
        <taxon>Bacteroidota</taxon>
        <taxon>Bacteroidia</taxon>
        <taxon>Bacteroidales</taxon>
        <taxon>Porphyromonadaceae</taxon>
        <taxon>Sanguibacteroides</taxon>
    </lineage>
</organism>
<sequence>MIELTLTRHGETLENQQHILQGQLPGTLSPLGIEQARKLAEKLKNERVDAVVCSDLARSRETAEVIASFHELEPEATPLLREMDWGVYTGQQLDDVNWSDLPDSVESVDELFNRAAAFIRYLKTYHEGKRIVAVGHGAFNRAIATYLQGKKAMEMTELPIMENTACILFQIL</sequence>
<dbReference type="GO" id="GO:0045820">
    <property type="term" value="P:negative regulation of glycolytic process"/>
    <property type="evidence" value="ECO:0007669"/>
    <property type="project" value="TreeGrafter"/>
</dbReference>
<name>A0A0C3R4C9_9PORP</name>
<dbReference type="GO" id="GO:0005829">
    <property type="term" value="C:cytosol"/>
    <property type="evidence" value="ECO:0007669"/>
    <property type="project" value="TreeGrafter"/>
</dbReference>
<dbReference type="PANTHER" id="PTHR46517">
    <property type="entry name" value="FRUCTOSE-2,6-BISPHOSPHATASE TIGAR"/>
    <property type="match status" value="1"/>
</dbReference>
<dbReference type="SMART" id="SM00855">
    <property type="entry name" value="PGAM"/>
    <property type="match status" value="1"/>
</dbReference>
<keyword evidence="1" id="KW-0378">Hydrolase</keyword>
<dbReference type="InterPro" id="IPR051695">
    <property type="entry name" value="Phosphoglycerate_Mutase"/>
</dbReference>
<evidence type="ECO:0000313" key="4">
    <source>
        <dbReference type="EMBL" id="KIO44265.1"/>
    </source>
</evidence>
<dbReference type="PIRSF" id="PIRSF000709">
    <property type="entry name" value="6PFK_2-Ptase"/>
    <property type="match status" value="1"/>
</dbReference>
<gene>
    <name evidence="4" type="ORF">BA92_08605</name>
    <name evidence="3" type="ORF">IE90_09095</name>
</gene>
<dbReference type="Proteomes" id="UP000031980">
    <property type="component" value="Unassembled WGS sequence"/>
</dbReference>
<reference evidence="4 6" key="1">
    <citation type="submission" date="2014-07" db="EMBL/GenBank/DDBJ databases">
        <title>Porphyromonadaceae bacterium OUH 308042 = ATCC BAA-2681 = DSM 28342 draft genome.</title>
        <authorList>
            <person name="Sydenham T.V."/>
            <person name="Hasman H."/>
            <person name="Justensen U.S."/>
        </authorList>
    </citation>
    <scope>NUCLEOTIDE SEQUENCE [LARGE SCALE GENOMIC DNA]</scope>
    <source>
        <strain evidence="4 6">OUH 308042</strain>
    </source>
</reference>
<dbReference type="GO" id="GO:0004331">
    <property type="term" value="F:fructose-2,6-bisphosphate 2-phosphatase activity"/>
    <property type="evidence" value="ECO:0007669"/>
    <property type="project" value="TreeGrafter"/>
</dbReference>
<reference evidence="3 5" key="2">
    <citation type="submission" date="2014-07" db="EMBL/GenBank/DDBJ databases">
        <title>Porphyromonadaceae bacterium OUH 334697 = ATCC BAA-2682 = DSM 28341 draft genome.</title>
        <authorList>
            <person name="Sydenham T.V."/>
            <person name="Hasman H."/>
            <person name="Justesen U.S."/>
        </authorList>
    </citation>
    <scope>NUCLEOTIDE SEQUENCE [LARGE SCALE GENOMIC DNA]</scope>
    <source>
        <strain evidence="3 5">OUH 334697</strain>
    </source>
</reference>
<dbReference type="InterPro" id="IPR029033">
    <property type="entry name" value="His_PPase_superfam"/>
</dbReference>
<evidence type="ECO:0000256" key="2">
    <source>
        <dbReference type="PIRSR" id="PIRSR613078-2"/>
    </source>
</evidence>
<dbReference type="Proteomes" id="UP000031937">
    <property type="component" value="Unassembled WGS sequence"/>
</dbReference>
<evidence type="ECO:0000313" key="6">
    <source>
        <dbReference type="Proteomes" id="UP000031980"/>
    </source>
</evidence>